<dbReference type="Pfam" id="PF22936">
    <property type="entry name" value="Pol_BBD"/>
    <property type="match status" value="1"/>
</dbReference>
<feature type="domain" description="Retrovirus-related Pol polyprotein from transposon TNT 1-94-like beta-barrel" evidence="2">
    <location>
        <begin position="61"/>
        <end position="141"/>
    </location>
</feature>
<reference evidence="3" key="1">
    <citation type="submission" date="2018-11" db="EMBL/GenBank/DDBJ databases">
        <authorList>
            <person name="Grassa J C."/>
        </authorList>
    </citation>
    <scope>NUCLEOTIDE SEQUENCE [LARGE SCALE GENOMIC DNA]</scope>
</reference>
<sequence>MPPQNRGGYQETHQETLMAIEEAVETMSIEGKESRPMRGYVAAAIWVSNVIIATNDTSQAWYLDSGATHHISNTSETLTNSKDYKGKAKVVVGNGSNLSINKIGCSSIPTKFPHKSLLLKDILHVPSLTKNLLSISQFTKHNNVTIEFDDVCCLVKDKNTKQALLRGTLTEGLYRLQVPHSPPTTQPVKQPPKITVKPNISISLQVAITSMTSPRHPRSQPRRLGHPSKQKILTKFYPKSPQY</sequence>
<dbReference type="OMA" id="THCTILN"/>
<evidence type="ECO:0000256" key="1">
    <source>
        <dbReference type="SAM" id="MobiDB-lite"/>
    </source>
</evidence>
<evidence type="ECO:0000313" key="4">
    <source>
        <dbReference type="Proteomes" id="UP000596661"/>
    </source>
</evidence>
<evidence type="ECO:0000313" key="3">
    <source>
        <dbReference type="EnsemblPlants" id="cds.evm.model.05.1793"/>
    </source>
</evidence>
<dbReference type="InterPro" id="IPR054722">
    <property type="entry name" value="PolX-like_BBD"/>
</dbReference>
<feature type="compositionally biased region" description="Basic residues" evidence="1">
    <location>
        <begin position="215"/>
        <end position="229"/>
    </location>
</feature>
<dbReference type="Gramene" id="evm.model.05.1793">
    <property type="protein sequence ID" value="cds.evm.model.05.1793"/>
    <property type="gene ID" value="evm.TU.05.1793"/>
</dbReference>
<name>A0A803PMV3_CANSA</name>
<dbReference type="Proteomes" id="UP000596661">
    <property type="component" value="Chromosome 5"/>
</dbReference>
<keyword evidence="4" id="KW-1185">Reference proteome</keyword>
<reference evidence="3" key="2">
    <citation type="submission" date="2021-03" db="UniProtKB">
        <authorList>
            <consortium name="EnsemblPlants"/>
        </authorList>
    </citation>
    <scope>IDENTIFICATION</scope>
</reference>
<feature type="region of interest" description="Disordered" evidence="1">
    <location>
        <begin position="211"/>
        <end position="243"/>
    </location>
</feature>
<dbReference type="EMBL" id="UZAU01000545">
    <property type="status" value="NOT_ANNOTATED_CDS"/>
    <property type="molecule type" value="Genomic_DNA"/>
</dbReference>
<evidence type="ECO:0000259" key="2">
    <source>
        <dbReference type="Pfam" id="PF22936"/>
    </source>
</evidence>
<accession>A0A803PMV3</accession>
<dbReference type="AlphaFoldDB" id="A0A803PMV3"/>
<protein>
    <recommendedName>
        <fullName evidence="2">Retrovirus-related Pol polyprotein from transposon TNT 1-94-like beta-barrel domain-containing protein</fullName>
    </recommendedName>
</protein>
<organism evidence="3 4">
    <name type="scientific">Cannabis sativa</name>
    <name type="common">Hemp</name>
    <name type="synonym">Marijuana</name>
    <dbReference type="NCBI Taxonomy" id="3483"/>
    <lineage>
        <taxon>Eukaryota</taxon>
        <taxon>Viridiplantae</taxon>
        <taxon>Streptophyta</taxon>
        <taxon>Embryophyta</taxon>
        <taxon>Tracheophyta</taxon>
        <taxon>Spermatophyta</taxon>
        <taxon>Magnoliopsida</taxon>
        <taxon>eudicotyledons</taxon>
        <taxon>Gunneridae</taxon>
        <taxon>Pentapetalae</taxon>
        <taxon>rosids</taxon>
        <taxon>fabids</taxon>
        <taxon>Rosales</taxon>
        <taxon>Cannabaceae</taxon>
        <taxon>Cannabis</taxon>
    </lineage>
</organism>
<dbReference type="EnsemblPlants" id="evm.model.05.1793">
    <property type="protein sequence ID" value="cds.evm.model.05.1793"/>
    <property type="gene ID" value="evm.TU.05.1793"/>
</dbReference>
<proteinExistence type="predicted"/>